<feature type="domain" description="Autotransporter" evidence="2">
    <location>
        <begin position="521"/>
        <end position="788"/>
    </location>
</feature>
<protein>
    <recommendedName>
        <fullName evidence="2">Autotransporter domain-containing protein</fullName>
    </recommendedName>
</protein>
<dbReference type="Gene3D" id="2.40.128.130">
    <property type="entry name" value="Autotransporter beta-domain"/>
    <property type="match status" value="1"/>
</dbReference>
<dbReference type="PANTHER" id="PTHR35037">
    <property type="entry name" value="C-TERMINAL REGION OF AIDA-LIKE PROTEIN"/>
    <property type="match status" value="1"/>
</dbReference>
<evidence type="ECO:0000313" key="4">
    <source>
        <dbReference type="Proteomes" id="UP000283627"/>
    </source>
</evidence>
<dbReference type="InterPro" id="IPR006315">
    <property type="entry name" value="OM_autotransptr_brl_dom"/>
</dbReference>
<reference evidence="3 4" key="1">
    <citation type="submission" date="2016-10" db="EMBL/GenBank/DDBJ databases">
        <title>Comparative genome analysis of multiple Pseudomonas spp. focuses on biocontrol and plant growth promoting traits.</title>
        <authorList>
            <person name="Tao X.-Y."/>
            <person name="Taylor C.G."/>
        </authorList>
    </citation>
    <scope>NUCLEOTIDE SEQUENCE [LARGE SCALE GENOMIC DNA]</scope>
    <source>
        <strain evidence="3 4">39A2</strain>
    </source>
</reference>
<dbReference type="InterPro" id="IPR004899">
    <property type="entry name" value="Pertactin_central"/>
</dbReference>
<dbReference type="PRINTS" id="PR01484">
    <property type="entry name" value="PRTACTNFAMLY"/>
</dbReference>
<dbReference type="CDD" id="cd01343">
    <property type="entry name" value="PL1_Passenger_AT"/>
    <property type="match status" value="1"/>
</dbReference>
<dbReference type="Pfam" id="PF03797">
    <property type="entry name" value="Autotransporter"/>
    <property type="match status" value="1"/>
</dbReference>
<name>A0A423KFW9_9PSED</name>
<dbReference type="PROSITE" id="PS51208">
    <property type="entry name" value="AUTOTRANSPORTER"/>
    <property type="match status" value="1"/>
</dbReference>
<dbReference type="Pfam" id="PF03212">
    <property type="entry name" value="Pertactin"/>
    <property type="match status" value="1"/>
</dbReference>
<dbReference type="SUPFAM" id="SSF51126">
    <property type="entry name" value="Pectin lyase-like"/>
    <property type="match status" value="1"/>
</dbReference>
<dbReference type="InterPro" id="IPR036709">
    <property type="entry name" value="Autotransporte_beta_dom_sf"/>
</dbReference>
<keyword evidence="1" id="KW-0732">Signal</keyword>
<dbReference type="InterPro" id="IPR003991">
    <property type="entry name" value="Pertactin_virulence_factor"/>
</dbReference>
<evidence type="ECO:0000259" key="2">
    <source>
        <dbReference type="PROSITE" id="PS51208"/>
    </source>
</evidence>
<accession>A0A423KFW9</accession>
<dbReference type="Proteomes" id="UP000283627">
    <property type="component" value="Unassembled WGS sequence"/>
</dbReference>
<comment type="caution">
    <text evidence="3">The sequence shown here is derived from an EMBL/GenBank/DDBJ whole genome shotgun (WGS) entry which is preliminary data.</text>
</comment>
<dbReference type="InterPro" id="IPR005546">
    <property type="entry name" value="Autotransporte_beta"/>
</dbReference>
<proteinExistence type="predicted"/>
<dbReference type="SMART" id="SM00869">
    <property type="entry name" value="Autotransporter"/>
    <property type="match status" value="1"/>
</dbReference>
<dbReference type="EMBL" id="MOBP01000012">
    <property type="protein sequence ID" value="RON51698.1"/>
    <property type="molecule type" value="Genomic_DNA"/>
</dbReference>
<dbReference type="OrthoDB" id="6056869at2"/>
<dbReference type="InterPro" id="IPR011050">
    <property type="entry name" value="Pectin_lyase_fold/virulence"/>
</dbReference>
<evidence type="ECO:0000313" key="3">
    <source>
        <dbReference type="EMBL" id="RON51698.1"/>
    </source>
</evidence>
<dbReference type="RefSeq" id="WP_123408076.1">
    <property type="nucleotide sequence ID" value="NZ_MOBP01000012.1"/>
</dbReference>
<dbReference type="SUPFAM" id="SSF103515">
    <property type="entry name" value="Autotransporter"/>
    <property type="match status" value="1"/>
</dbReference>
<dbReference type="AlphaFoldDB" id="A0A423KFW9"/>
<sequence>MWINNFSLSKLTKDGKWRYPSFFILFFVLPIAQARFLNPGETETISPSPTIESWLLSSGATLTVNGAQTLDITIEGGTLNVNGGQTRKIEAIEAGTVNLDGATVLGTDGFTTVTLINSTANIVNTTVSGLQFGLQAVRFTDTQTGSLVTLSDSTVQGTSGGAVATAFSTLNLSNTTIEGTGASSFGLSLWGGQATASAGSKIIGGLNGVTFQPDGDDNQVSKLVLDNSSIEGKTGSAIVADLGSNPLGPLIIEARNGSTLKGGNGTILEVANGTAVNFTVDNSSLEGNVNVESGSPTSVLLRNNASLTGDMLNVADLRLDNQSAFSGTFKGDPAGSARVVLDNGSVFTGGVENVSDFAINRSVWVMTGSNAVNNLTLAGGTVDLAPGPTFYQLDVVNLSGNGTFSISTDFGSRQTDFLNVTGTATGNHELSVSATGSKPADDQPIQVVKVASGDARFSLRNAVDAGAFTYKLFEDDNGWFLRPDTQVSTSTQSVLAIANTAPTIIYAENTLLNTRMGDRRLTGAKPGLWTRTYGNRYSVENAYGDGYSQTQQGLVIGADTALGDTDWLVGAMVGYSKTSLDLKRGSSGTVDSYSVGAYATKFDAQSGFYVDAVTKINRFDNDLKVSMSDGVRTRGGYDSYGLSGSLEVGKQSELGNGFFWAPFAQISAAVVSGDHYTLDNGLDVDSELTRSLVAKGGLYAGREIDLGNGQKLQPRLRVAVGHEFIKNNEVSVNDSQFNNDSSTTSVEWAGGVNWALPRGVQLFVEGGSSRSKTVNQDYNVIAGFSVNF</sequence>
<evidence type="ECO:0000256" key="1">
    <source>
        <dbReference type="ARBA" id="ARBA00022729"/>
    </source>
</evidence>
<dbReference type="InterPro" id="IPR051551">
    <property type="entry name" value="Autotransporter_adhesion"/>
</dbReference>
<dbReference type="GO" id="GO:0019867">
    <property type="term" value="C:outer membrane"/>
    <property type="evidence" value="ECO:0007669"/>
    <property type="project" value="InterPro"/>
</dbReference>
<dbReference type="PANTHER" id="PTHR35037:SF7">
    <property type="entry name" value="AUTOTRANSPORTER"/>
    <property type="match status" value="1"/>
</dbReference>
<dbReference type="InterPro" id="IPR012332">
    <property type="entry name" value="Autotransporter_pectin_lyase_C"/>
</dbReference>
<organism evidence="3 4">
    <name type="scientific">Pseudomonas frederiksbergensis</name>
    <dbReference type="NCBI Taxonomy" id="104087"/>
    <lineage>
        <taxon>Bacteria</taxon>
        <taxon>Pseudomonadati</taxon>
        <taxon>Pseudomonadota</taxon>
        <taxon>Gammaproteobacteria</taxon>
        <taxon>Pseudomonadales</taxon>
        <taxon>Pseudomonadaceae</taxon>
        <taxon>Pseudomonas</taxon>
    </lineage>
</organism>
<dbReference type="NCBIfam" id="TIGR01414">
    <property type="entry name" value="autotrans_barl"/>
    <property type="match status" value="1"/>
</dbReference>
<gene>
    <name evidence="3" type="ORF">BK665_17665</name>
</gene>
<dbReference type="Gene3D" id="2.160.20.20">
    <property type="match status" value="1"/>
</dbReference>